<keyword evidence="3" id="KW-1185">Reference proteome</keyword>
<keyword evidence="1" id="KW-1133">Transmembrane helix</keyword>
<sequence>MLKASALYLVVVIALIIAVFCASLITVAAFYRQEHQKSLRYAKLSVNLESGRALLLSSNYQLYDQEDRLDLFEEENDSVLLRKEHWGLFDLGTVSAFSQKDTLSQSFLIGLDASGDKSAIYLADEDRPLSVSGKTQIVGVAELPKAGIRQAYVDGRAYEGKELVKGALRESGRSLPKLNKTLILQLQETLQDSSESDPISADSASRSFFRNVKKIRISPKNPIVGGSYSGKIVLLCDTVLTIKKEARLSNVLVFAPGIIVENGFRGSCQLFAVDSVVTNGPVSFDYPSAIGVLSKGKGGNQPKITLGEGSILSGILFTHEEERSDLQTQISLGKNSKVMGEIYASGFIKFEKPVIIEGKVSCNRFIIQTPSTLYENYLIDITLNRPKRSLYYLTSSLFNSTSKNQRVLTWLK</sequence>
<dbReference type="RefSeq" id="WP_106295570.1">
    <property type="nucleotide sequence ID" value="NZ_PVTH01000016.1"/>
</dbReference>
<name>A0A2T0TR08_9SPHI</name>
<keyword evidence="1" id="KW-0812">Transmembrane</keyword>
<feature type="transmembrane region" description="Helical" evidence="1">
    <location>
        <begin position="6"/>
        <end position="31"/>
    </location>
</feature>
<reference evidence="2 3" key="1">
    <citation type="submission" date="2018-03" db="EMBL/GenBank/DDBJ databases">
        <title>Genomic Encyclopedia of Type Strains, Phase III (KMG-III): the genomes of soil and plant-associated and newly described type strains.</title>
        <authorList>
            <person name="Whitman W."/>
        </authorList>
    </citation>
    <scope>NUCLEOTIDE SEQUENCE [LARGE SCALE GENOMIC DNA]</scope>
    <source>
        <strain evidence="2 3">CGMCC 1.9313</strain>
    </source>
</reference>
<gene>
    <name evidence="2" type="ORF">B0I27_11613</name>
</gene>
<keyword evidence="1" id="KW-0472">Membrane</keyword>
<dbReference type="OrthoDB" id="1004942at2"/>
<protein>
    <submittedName>
        <fullName evidence="2">Uncharacterized protein</fullName>
    </submittedName>
</protein>
<dbReference type="Proteomes" id="UP000238034">
    <property type="component" value="Unassembled WGS sequence"/>
</dbReference>
<dbReference type="AlphaFoldDB" id="A0A2T0TR08"/>
<evidence type="ECO:0000256" key="1">
    <source>
        <dbReference type="SAM" id="Phobius"/>
    </source>
</evidence>
<dbReference type="EMBL" id="PVTH01000016">
    <property type="protein sequence ID" value="PRY48079.1"/>
    <property type="molecule type" value="Genomic_DNA"/>
</dbReference>
<evidence type="ECO:0000313" key="2">
    <source>
        <dbReference type="EMBL" id="PRY48079.1"/>
    </source>
</evidence>
<evidence type="ECO:0000313" key="3">
    <source>
        <dbReference type="Proteomes" id="UP000238034"/>
    </source>
</evidence>
<proteinExistence type="predicted"/>
<organism evidence="2 3">
    <name type="scientific">Arcticibacter pallidicorallinus</name>
    <dbReference type="NCBI Taxonomy" id="1259464"/>
    <lineage>
        <taxon>Bacteria</taxon>
        <taxon>Pseudomonadati</taxon>
        <taxon>Bacteroidota</taxon>
        <taxon>Sphingobacteriia</taxon>
        <taxon>Sphingobacteriales</taxon>
        <taxon>Sphingobacteriaceae</taxon>
        <taxon>Arcticibacter</taxon>
    </lineage>
</organism>
<comment type="caution">
    <text evidence="2">The sequence shown here is derived from an EMBL/GenBank/DDBJ whole genome shotgun (WGS) entry which is preliminary data.</text>
</comment>
<accession>A0A2T0TR08</accession>